<protein>
    <submittedName>
        <fullName evidence="2">Uncharacterized protein</fullName>
    </submittedName>
</protein>
<dbReference type="EMBL" id="FUEG01000003">
    <property type="protein sequence ID" value="SJL01308.1"/>
    <property type="molecule type" value="Genomic_DNA"/>
</dbReference>
<accession>A0A284QXW2</accession>
<evidence type="ECO:0000313" key="3">
    <source>
        <dbReference type="Proteomes" id="UP000219338"/>
    </source>
</evidence>
<evidence type="ECO:0000313" key="2">
    <source>
        <dbReference type="EMBL" id="SJL01308.1"/>
    </source>
</evidence>
<sequence length="329" mass="35716">MSLSKDLATTANDHLDQLQEYTPYLEHYKVELAKDKDLKESVFHTCTAVEKEFHTNASKQPIHKMLKTITGWVQSERSQVNDGGASVPSIPTGLHHDSRSTGATPHSKGKGHSTCCSCATIKSESDGDYDDQDKVAANSDSEAESIKMVINNKTAKASKPLKFTKTKCNEAAISEKCKEPSKEESSGCTHCDVNSHLFADCFEKAHPTSNRSFGKDGAQASKCAKQSFLLPSAREYFHCGAKGVREWHAASALGLTSTYARERGTLPSVNSLCESHKGSTMGTLTVERPEHLAKLKSALMGNIIVLQHTLYAAVTRLGMGTHETKSGLV</sequence>
<name>A0A284QXW2_ARMOS</name>
<dbReference type="OrthoDB" id="3039715at2759"/>
<dbReference type="AlphaFoldDB" id="A0A284QXW2"/>
<proteinExistence type="predicted"/>
<feature type="region of interest" description="Disordered" evidence="1">
    <location>
        <begin position="79"/>
        <end position="113"/>
    </location>
</feature>
<reference evidence="3" key="1">
    <citation type="journal article" date="2017" name="Nat. Ecol. Evol.">
        <title>Genome expansion and lineage-specific genetic innovations in the forest pathogenic fungi Armillaria.</title>
        <authorList>
            <person name="Sipos G."/>
            <person name="Prasanna A.N."/>
            <person name="Walter M.C."/>
            <person name="O'Connor E."/>
            <person name="Balint B."/>
            <person name="Krizsan K."/>
            <person name="Kiss B."/>
            <person name="Hess J."/>
            <person name="Varga T."/>
            <person name="Slot J."/>
            <person name="Riley R."/>
            <person name="Boka B."/>
            <person name="Rigling D."/>
            <person name="Barry K."/>
            <person name="Lee J."/>
            <person name="Mihaltcheva S."/>
            <person name="LaButti K."/>
            <person name="Lipzen A."/>
            <person name="Waldron R."/>
            <person name="Moloney N.M."/>
            <person name="Sperisen C."/>
            <person name="Kredics L."/>
            <person name="Vagvoelgyi C."/>
            <person name="Patrignani A."/>
            <person name="Fitzpatrick D."/>
            <person name="Nagy I."/>
            <person name="Doyle S."/>
            <person name="Anderson J.B."/>
            <person name="Grigoriev I.V."/>
            <person name="Gueldener U."/>
            <person name="Muensterkoetter M."/>
            <person name="Nagy L.G."/>
        </authorList>
    </citation>
    <scope>NUCLEOTIDE SEQUENCE [LARGE SCALE GENOMIC DNA]</scope>
    <source>
        <strain evidence="3">C18/9</strain>
    </source>
</reference>
<gene>
    <name evidence="2" type="ORF">ARMOST_04628</name>
</gene>
<evidence type="ECO:0000256" key="1">
    <source>
        <dbReference type="SAM" id="MobiDB-lite"/>
    </source>
</evidence>
<keyword evidence="3" id="KW-1185">Reference proteome</keyword>
<dbReference type="Proteomes" id="UP000219338">
    <property type="component" value="Unassembled WGS sequence"/>
</dbReference>
<organism evidence="2 3">
    <name type="scientific">Armillaria ostoyae</name>
    <name type="common">Armillaria root rot fungus</name>
    <dbReference type="NCBI Taxonomy" id="47428"/>
    <lineage>
        <taxon>Eukaryota</taxon>
        <taxon>Fungi</taxon>
        <taxon>Dikarya</taxon>
        <taxon>Basidiomycota</taxon>
        <taxon>Agaricomycotina</taxon>
        <taxon>Agaricomycetes</taxon>
        <taxon>Agaricomycetidae</taxon>
        <taxon>Agaricales</taxon>
        <taxon>Marasmiineae</taxon>
        <taxon>Physalacriaceae</taxon>
        <taxon>Armillaria</taxon>
    </lineage>
</organism>